<comment type="caution">
    <text evidence="1">The sequence shown here is derived from an EMBL/GenBank/DDBJ whole genome shotgun (WGS) entry which is preliminary data.</text>
</comment>
<dbReference type="RefSeq" id="WP_238166069.1">
    <property type="nucleotide sequence ID" value="NZ_SNWQ01000027.1"/>
</dbReference>
<sequence>MTEPVILADVVRSGFAEGHHRGSVVVTNADGSVEWSAGVVDQPMFPRSSNKPMQALGMLRSGLDLDGELLALAGASHSGEGFHLDGVRRILAGVDLDESALRTPAAYPLDDTARDEWVRAGHGKERITMNCSGKHAAMIATCTANDWPFHDPEREESPDGVWGPNDYRSPGHPLQQAIRTAVEDSAGEKVSYVAVDGCGAPILAISLAGLARSFGLFASAAAGTLEARVADAFRAFPEYASGSTRDEAELMWAVPGLFCKAGAESVYAAGLADGRGIAVKIEDGTPRARAVVMAAVLRKLGVDNDVIEQQARFPLFGGGIEVGAVQPHAGVFA</sequence>
<proteinExistence type="predicted"/>
<dbReference type="AlphaFoldDB" id="A0A4R6JEL0"/>
<organism evidence="1 2">
    <name type="scientific">Kribbella caucasensis</name>
    <dbReference type="NCBI Taxonomy" id="2512215"/>
    <lineage>
        <taxon>Bacteria</taxon>
        <taxon>Bacillati</taxon>
        <taxon>Actinomycetota</taxon>
        <taxon>Actinomycetes</taxon>
        <taxon>Propionibacteriales</taxon>
        <taxon>Kribbellaceae</taxon>
        <taxon>Kribbella</taxon>
    </lineage>
</organism>
<dbReference type="Proteomes" id="UP000295388">
    <property type="component" value="Unassembled WGS sequence"/>
</dbReference>
<dbReference type="Pfam" id="PF06089">
    <property type="entry name" value="Asparaginase_II"/>
    <property type="match status" value="1"/>
</dbReference>
<evidence type="ECO:0000313" key="2">
    <source>
        <dbReference type="Proteomes" id="UP000295388"/>
    </source>
</evidence>
<accession>A0A4R6JEL0</accession>
<name>A0A4R6JEL0_9ACTN</name>
<evidence type="ECO:0000313" key="1">
    <source>
        <dbReference type="EMBL" id="TDO34363.1"/>
    </source>
</evidence>
<reference evidence="1 2" key="1">
    <citation type="submission" date="2019-03" db="EMBL/GenBank/DDBJ databases">
        <title>Genomic Encyclopedia of Type Strains, Phase III (KMG-III): the genomes of soil and plant-associated and newly described type strains.</title>
        <authorList>
            <person name="Whitman W."/>
        </authorList>
    </citation>
    <scope>NUCLEOTIDE SEQUENCE [LARGE SCALE GENOMIC DNA]</scope>
    <source>
        <strain evidence="1 2">VKM Ac-2527</strain>
    </source>
</reference>
<dbReference type="PANTHER" id="PTHR42110:SF1">
    <property type="entry name" value="L-ASPARAGINASE, PUTATIVE (AFU_ORTHOLOGUE AFUA_3G11890)-RELATED"/>
    <property type="match status" value="1"/>
</dbReference>
<dbReference type="PANTHER" id="PTHR42110">
    <property type="entry name" value="L-ASPARAGINASE, PUTATIVE (AFU_ORTHOLOGUE AFUA_3G11890)-RELATED"/>
    <property type="match status" value="1"/>
</dbReference>
<dbReference type="EMBL" id="SNWQ01000027">
    <property type="protein sequence ID" value="TDO34363.1"/>
    <property type="molecule type" value="Genomic_DNA"/>
</dbReference>
<gene>
    <name evidence="1" type="ORF">EV643_12757</name>
</gene>
<protein>
    <submittedName>
        <fullName evidence="1">Asparaginase</fullName>
    </submittedName>
</protein>
<dbReference type="InterPro" id="IPR010349">
    <property type="entry name" value="Asparaginase_II"/>
</dbReference>
<keyword evidence="2" id="KW-1185">Reference proteome</keyword>